<dbReference type="EMBL" id="VSRR010001138">
    <property type="protein sequence ID" value="MPC22883.1"/>
    <property type="molecule type" value="Genomic_DNA"/>
</dbReference>
<sequence>MFENTSPDSAWTGSMAEKNPPSRSRHQEVVSPTWLSLLPGGIHCHPPLPVEPLATPTCSHT</sequence>
<comment type="caution">
    <text evidence="2">The sequence shown here is derived from an EMBL/GenBank/DDBJ whole genome shotgun (WGS) entry which is preliminary data.</text>
</comment>
<protein>
    <submittedName>
        <fullName evidence="2">Uncharacterized protein</fullName>
    </submittedName>
</protein>
<gene>
    <name evidence="2" type="ORF">E2C01_015910</name>
</gene>
<name>A0A5B7DPJ9_PORTR</name>
<proteinExistence type="predicted"/>
<reference evidence="2 3" key="1">
    <citation type="submission" date="2019-05" db="EMBL/GenBank/DDBJ databases">
        <title>Another draft genome of Portunus trituberculatus and its Hox gene families provides insights of decapod evolution.</title>
        <authorList>
            <person name="Jeong J.-H."/>
            <person name="Song I."/>
            <person name="Kim S."/>
            <person name="Choi T."/>
            <person name="Kim D."/>
            <person name="Ryu S."/>
            <person name="Kim W."/>
        </authorList>
    </citation>
    <scope>NUCLEOTIDE SEQUENCE [LARGE SCALE GENOMIC DNA]</scope>
    <source>
        <tissue evidence="2">Muscle</tissue>
    </source>
</reference>
<evidence type="ECO:0000256" key="1">
    <source>
        <dbReference type="SAM" id="MobiDB-lite"/>
    </source>
</evidence>
<organism evidence="2 3">
    <name type="scientific">Portunus trituberculatus</name>
    <name type="common">Swimming crab</name>
    <name type="synonym">Neptunus trituberculatus</name>
    <dbReference type="NCBI Taxonomy" id="210409"/>
    <lineage>
        <taxon>Eukaryota</taxon>
        <taxon>Metazoa</taxon>
        <taxon>Ecdysozoa</taxon>
        <taxon>Arthropoda</taxon>
        <taxon>Crustacea</taxon>
        <taxon>Multicrustacea</taxon>
        <taxon>Malacostraca</taxon>
        <taxon>Eumalacostraca</taxon>
        <taxon>Eucarida</taxon>
        <taxon>Decapoda</taxon>
        <taxon>Pleocyemata</taxon>
        <taxon>Brachyura</taxon>
        <taxon>Eubrachyura</taxon>
        <taxon>Portunoidea</taxon>
        <taxon>Portunidae</taxon>
        <taxon>Portuninae</taxon>
        <taxon>Portunus</taxon>
    </lineage>
</organism>
<keyword evidence="3" id="KW-1185">Reference proteome</keyword>
<dbReference type="Proteomes" id="UP000324222">
    <property type="component" value="Unassembled WGS sequence"/>
</dbReference>
<evidence type="ECO:0000313" key="2">
    <source>
        <dbReference type="EMBL" id="MPC22883.1"/>
    </source>
</evidence>
<evidence type="ECO:0000313" key="3">
    <source>
        <dbReference type="Proteomes" id="UP000324222"/>
    </source>
</evidence>
<feature type="compositionally biased region" description="Polar residues" evidence="1">
    <location>
        <begin position="1"/>
        <end position="12"/>
    </location>
</feature>
<feature type="region of interest" description="Disordered" evidence="1">
    <location>
        <begin position="1"/>
        <end position="29"/>
    </location>
</feature>
<accession>A0A5B7DPJ9</accession>
<dbReference type="AlphaFoldDB" id="A0A5B7DPJ9"/>